<evidence type="ECO:0000313" key="14">
    <source>
        <dbReference type="EMBL" id="AKC88476.1"/>
    </source>
</evidence>
<dbReference type="InterPro" id="IPR027443">
    <property type="entry name" value="IPNS-like_sf"/>
</dbReference>
<name>A0A0E3Z3J8_ROSCH</name>
<keyword evidence="4 14" id="KW-0223">Dioxygenase</keyword>
<protein>
    <recommendedName>
        <fullName evidence="11">gibberellin 2beta-dioxygenase</fullName>
        <ecNumber evidence="11">1.14.11.13</ecNumber>
    </recommendedName>
</protein>
<evidence type="ECO:0000256" key="9">
    <source>
        <dbReference type="ARBA" id="ARBA00055835"/>
    </source>
</evidence>
<dbReference type="SUPFAM" id="SSF51197">
    <property type="entry name" value="Clavaminate synthase-like"/>
    <property type="match status" value="1"/>
</dbReference>
<evidence type="ECO:0000256" key="6">
    <source>
        <dbReference type="ARBA" id="ARBA00023004"/>
    </source>
</evidence>
<evidence type="ECO:0000256" key="11">
    <source>
        <dbReference type="ARBA" id="ARBA00066708"/>
    </source>
</evidence>
<proteinExistence type="evidence at transcript level"/>
<evidence type="ECO:0000256" key="12">
    <source>
        <dbReference type="RuleBase" id="RU003682"/>
    </source>
</evidence>
<dbReference type="PRINTS" id="PR00682">
    <property type="entry name" value="IPNSYNTHASE"/>
</dbReference>
<dbReference type="GO" id="GO:0045543">
    <property type="term" value="F:gibberellin 2-beta-dioxygenase activity"/>
    <property type="evidence" value="ECO:0007669"/>
    <property type="project" value="UniProtKB-EC"/>
</dbReference>
<comment type="cofactor">
    <cofactor evidence="1">
        <name>Fe cation</name>
        <dbReference type="ChEBI" id="CHEBI:24875"/>
    </cofactor>
</comment>
<dbReference type="EMBL" id="KP784441">
    <property type="protein sequence ID" value="AKC88476.1"/>
    <property type="molecule type" value="mRNA"/>
</dbReference>
<evidence type="ECO:0000256" key="2">
    <source>
        <dbReference type="ARBA" id="ARBA00004972"/>
    </source>
</evidence>
<dbReference type="GO" id="GO:0046872">
    <property type="term" value="F:metal ion binding"/>
    <property type="evidence" value="ECO:0007669"/>
    <property type="project" value="UniProtKB-KW"/>
</dbReference>
<keyword evidence="6 12" id="KW-0408">Iron</keyword>
<dbReference type="FunFam" id="2.60.120.330:FF:000014">
    <property type="entry name" value="Gibberellin 2-beta-dioxygenase 1"/>
    <property type="match status" value="1"/>
</dbReference>
<evidence type="ECO:0000256" key="1">
    <source>
        <dbReference type="ARBA" id="ARBA00001962"/>
    </source>
</evidence>
<evidence type="ECO:0000256" key="10">
    <source>
        <dbReference type="ARBA" id="ARBA00061282"/>
    </source>
</evidence>
<dbReference type="PANTHER" id="PTHR47990">
    <property type="entry name" value="2-OXOGLUTARATE (2OG) AND FE(II)-DEPENDENT OXYGENASE SUPERFAMILY PROTEIN-RELATED"/>
    <property type="match status" value="1"/>
</dbReference>
<sequence>MAKNQNPKHTASNSKYLSTLLSSHINFLRIFNISIFISTIHSHLSSNMVLLSKPATEYCSSYSRSLKLSKSSSSGIPLIDLSKPDSKQLIVKACEEFGFFKVINHGVPMDFINRLESEAIKFFSLPDSEKEKAGPADPFGYGSKHIGRNGDVGWVEYLLLKANTEANSDRFKSVYGTNPDEFCSALNDYIQAVRNMACEILDLMAEGLNIGPRNVFSKFLLDEQSDSLFRLNHYPPCPELQGLSEHSDRNVVGFGEHTDPQIISILRSNNTSGLQILGDGTWISVPPDQYSFFINVGDSLKVLTNGRFQSVRHRVLANGSKSRVSMIFFGGSPLTEKIAPLPSVMKEEEQSMYKEFTWFEYKTICYHSRLADNRLGHFERIEAS</sequence>
<evidence type="ECO:0000256" key="5">
    <source>
        <dbReference type="ARBA" id="ARBA00023002"/>
    </source>
</evidence>
<dbReference type="EC" id="1.14.11.13" evidence="11"/>
<comment type="function">
    <text evidence="9">Catalyzes the 2-beta-hydroxylation of several biologically active gibberellins, leading to the homeostatic regulation of their endogenous level. Catabolism of gibberellins (GAs) plays a central role in plant development. Converts GA9/GA20 to GA51/GA29 and GA4/GA1 to GA34/GA8.</text>
</comment>
<dbReference type="AlphaFoldDB" id="A0A0E3Z3J8"/>
<organism evidence="14">
    <name type="scientific">Rosa chinensis</name>
    <name type="common">China rose</name>
    <dbReference type="NCBI Taxonomy" id="74649"/>
    <lineage>
        <taxon>Eukaryota</taxon>
        <taxon>Viridiplantae</taxon>
        <taxon>Streptophyta</taxon>
        <taxon>Embryophyta</taxon>
        <taxon>Tracheophyta</taxon>
        <taxon>Spermatophyta</taxon>
        <taxon>Magnoliopsida</taxon>
        <taxon>eudicotyledons</taxon>
        <taxon>Gunneridae</taxon>
        <taxon>Pentapetalae</taxon>
        <taxon>rosids</taxon>
        <taxon>fabids</taxon>
        <taxon>Rosales</taxon>
        <taxon>Rosaceae</taxon>
        <taxon>Rosoideae</taxon>
        <taxon>Rosoideae incertae sedis</taxon>
        <taxon>Rosa</taxon>
    </lineage>
</organism>
<dbReference type="Gene3D" id="2.60.120.330">
    <property type="entry name" value="B-lactam Antibiotic, Isopenicillin N Synthase, Chain"/>
    <property type="match status" value="1"/>
</dbReference>
<evidence type="ECO:0000259" key="13">
    <source>
        <dbReference type="PROSITE" id="PS51471"/>
    </source>
</evidence>
<feature type="domain" description="Fe2OG dioxygenase" evidence="13">
    <location>
        <begin position="224"/>
        <end position="332"/>
    </location>
</feature>
<dbReference type="InterPro" id="IPR005123">
    <property type="entry name" value="Oxoglu/Fe-dep_dioxygenase_dom"/>
</dbReference>
<accession>A0A0E3Z3J8</accession>
<keyword evidence="5 12" id="KW-0560">Oxidoreductase</keyword>
<comment type="pathway">
    <text evidence="7">Plant hormone biosynthesis; gibberellin biosynthesis.</text>
</comment>
<keyword evidence="3 12" id="KW-0479">Metal-binding</keyword>
<comment type="similarity">
    <text evidence="10">Belongs to the iron/ascorbate-dependent oxidoreductase family. GA2OX subfamily.</text>
</comment>
<dbReference type="Pfam" id="PF03171">
    <property type="entry name" value="2OG-FeII_Oxy"/>
    <property type="match status" value="1"/>
</dbReference>
<dbReference type="PROSITE" id="PS51471">
    <property type="entry name" value="FE2OG_OXY"/>
    <property type="match status" value="1"/>
</dbReference>
<dbReference type="InterPro" id="IPR050231">
    <property type="entry name" value="Iron_ascorbate_oxido_reductase"/>
</dbReference>
<comment type="pathway">
    <text evidence="2">Hormone biosynthesis.</text>
</comment>
<reference evidence="14" key="1">
    <citation type="submission" date="2015-02" db="EMBL/GenBank/DDBJ databases">
        <title>Rosa chinensis mRNA responses to cold.</title>
        <authorList>
            <person name="Chen J.-R."/>
            <person name="Xiong X."/>
            <person name="Deng Z."/>
            <person name="Chen Y."/>
        </authorList>
    </citation>
    <scope>NUCLEOTIDE SEQUENCE</scope>
</reference>
<dbReference type="Pfam" id="PF14226">
    <property type="entry name" value="DIOX_N"/>
    <property type="match status" value="1"/>
</dbReference>
<dbReference type="InterPro" id="IPR026992">
    <property type="entry name" value="DIOX_N"/>
</dbReference>
<evidence type="ECO:0000256" key="8">
    <source>
        <dbReference type="ARBA" id="ARBA00052204"/>
    </source>
</evidence>
<dbReference type="InterPro" id="IPR044861">
    <property type="entry name" value="IPNS-like_FE2OG_OXY"/>
</dbReference>
<comment type="catalytic activity">
    <reaction evidence="8">
        <text>gibberellin A1 + 2-oxoglutarate + O2 = gibberellin A8 + succinate + CO2</text>
        <dbReference type="Rhea" id="RHEA:15005"/>
        <dbReference type="ChEBI" id="CHEBI:15379"/>
        <dbReference type="ChEBI" id="CHEBI:16526"/>
        <dbReference type="ChEBI" id="CHEBI:16810"/>
        <dbReference type="ChEBI" id="CHEBI:30031"/>
        <dbReference type="ChEBI" id="CHEBI:58524"/>
        <dbReference type="ChEBI" id="CHEBI:58594"/>
        <dbReference type="EC" id="1.14.11.13"/>
    </reaction>
</comment>
<evidence type="ECO:0000256" key="3">
    <source>
        <dbReference type="ARBA" id="ARBA00022723"/>
    </source>
</evidence>
<evidence type="ECO:0000256" key="4">
    <source>
        <dbReference type="ARBA" id="ARBA00022964"/>
    </source>
</evidence>
<evidence type="ECO:0000256" key="7">
    <source>
        <dbReference type="ARBA" id="ARBA00037909"/>
    </source>
</evidence>